<feature type="domain" description="DEK-C" evidence="12">
    <location>
        <begin position="1705"/>
        <end position="1761"/>
    </location>
</feature>
<dbReference type="Pfam" id="PF00063">
    <property type="entry name" value="Myosin_head"/>
    <property type="match status" value="1"/>
</dbReference>
<dbReference type="GO" id="GO:0003774">
    <property type="term" value="F:cytoskeletal motor activity"/>
    <property type="evidence" value="ECO:0007669"/>
    <property type="project" value="InterPro"/>
</dbReference>
<evidence type="ECO:0000256" key="10">
    <source>
        <dbReference type="ARBA" id="ARBA00049510"/>
    </source>
</evidence>
<evidence type="ECO:0000313" key="14">
    <source>
        <dbReference type="Proteomes" id="UP001280581"/>
    </source>
</evidence>
<evidence type="ECO:0000256" key="5">
    <source>
        <dbReference type="ARBA" id="ARBA00022679"/>
    </source>
</evidence>
<comment type="subcellular location">
    <subcellularLocation>
        <location evidence="1">Cell membrane</location>
        <topology evidence="1">Multi-pass membrane protein</topology>
    </subcellularLocation>
</comment>
<dbReference type="PROSITE" id="PS51998">
    <property type="entry name" value="DEK_C"/>
    <property type="match status" value="1"/>
</dbReference>
<keyword evidence="5" id="KW-0808">Transferase</keyword>
<feature type="transmembrane region" description="Helical" evidence="11">
    <location>
        <begin position="1459"/>
        <end position="1477"/>
    </location>
</feature>
<gene>
    <name evidence="13" type="ORF">GRF29_185g492714</name>
</gene>
<dbReference type="SUPFAM" id="SSF55856">
    <property type="entry name" value="Cytochrome b5-like heme/steroid binding domain"/>
    <property type="match status" value="1"/>
</dbReference>
<evidence type="ECO:0000256" key="11">
    <source>
        <dbReference type="SAM" id="Phobius"/>
    </source>
</evidence>
<evidence type="ECO:0000256" key="7">
    <source>
        <dbReference type="ARBA" id="ARBA00022989"/>
    </source>
</evidence>
<keyword evidence="14" id="KW-1185">Reference proteome</keyword>
<keyword evidence="6 11" id="KW-0812">Transmembrane</keyword>
<dbReference type="SMART" id="SM00242">
    <property type="entry name" value="MYSc"/>
    <property type="match status" value="1"/>
</dbReference>
<reference evidence="13 14" key="1">
    <citation type="submission" date="2021-02" db="EMBL/GenBank/DDBJ databases">
        <title>Genome assembly of Pseudopithomyces chartarum.</title>
        <authorList>
            <person name="Jauregui R."/>
            <person name="Singh J."/>
            <person name="Voisey C."/>
        </authorList>
    </citation>
    <scope>NUCLEOTIDE SEQUENCE [LARGE SCALE GENOMIC DNA]</scope>
    <source>
        <strain evidence="13 14">AGR01</strain>
    </source>
</reference>
<evidence type="ECO:0000256" key="2">
    <source>
        <dbReference type="ARBA" id="ARBA00012543"/>
    </source>
</evidence>
<dbReference type="Gene3D" id="1.10.10.820">
    <property type="match status" value="1"/>
</dbReference>
<dbReference type="InterPro" id="IPR029044">
    <property type="entry name" value="Nucleotide-diphossugar_trans"/>
</dbReference>
<name>A0AAN6RBV0_9PLEO</name>
<dbReference type="InterPro" id="IPR001609">
    <property type="entry name" value="Myosin_head_motor_dom-like"/>
</dbReference>
<dbReference type="GO" id="GO:0016459">
    <property type="term" value="C:myosin complex"/>
    <property type="evidence" value="ECO:0007669"/>
    <property type="project" value="InterPro"/>
</dbReference>
<dbReference type="Pfam" id="PF03142">
    <property type="entry name" value="Chitin_synth_2"/>
    <property type="match status" value="1"/>
</dbReference>
<feature type="transmembrane region" description="Helical" evidence="11">
    <location>
        <begin position="1032"/>
        <end position="1051"/>
    </location>
</feature>
<keyword evidence="7 11" id="KW-1133">Transmembrane helix</keyword>
<dbReference type="FunFam" id="1.10.10.820:FF:000010">
    <property type="entry name" value="Chitin synthase 6"/>
    <property type="match status" value="1"/>
</dbReference>
<feature type="transmembrane region" description="Helical" evidence="11">
    <location>
        <begin position="1423"/>
        <end position="1447"/>
    </location>
</feature>
<dbReference type="InterPro" id="IPR014876">
    <property type="entry name" value="DEK_C"/>
</dbReference>
<dbReference type="InterPro" id="IPR004835">
    <property type="entry name" value="Chitin_synth"/>
</dbReference>
<dbReference type="PANTHER" id="PTHR22914">
    <property type="entry name" value="CHITIN SYNTHASE"/>
    <property type="match status" value="1"/>
</dbReference>
<evidence type="ECO:0000256" key="4">
    <source>
        <dbReference type="ARBA" id="ARBA00022676"/>
    </source>
</evidence>
<keyword evidence="3" id="KW-1003">Cell membrane</keyword>
<protein>
    <recommendedName>
        <fullName evidence="2">chitin synthase</fullName>
        <ecNumber evidence="2">2.4.1.16</ecNumber>
    </recommendedName>
</protein>
<dbReference type="SUPFAM" id="SSF52540">
    <property type="entry name" value="P-loop containing nucleoside triphosphate hydrolases"/>
    <property type="match status" value="1"/>
</dbReference>
<dbReference type="Pfam" id="PF08766">
    <property type="entry name" value="DEK_C"/>
    <property type="match status" value="1"/>
</dbReference>
<dbReference type="GO" id="GO:0005524">
    <property type="term" value="F:ATP binding"/>
    <property type="evidence" value="ECO:0007669"/>
    <property type="project" value="InterPro"/>
</dbReference>
<dbReference type="GO" id="GO:0004100">
    <property type="term" value="F:chitin synthase activity"/>
    <property type="evidence" value="ECO:0007669"/>
    <property type="project" value="UniProtKB-EC"/>
</dbReference>
<sequence length="1764" mass="196203">MSFVNNSRMSVYSTTSNAAAARSGNPAPSQVSTTTLLNNLNTCFKTNQPFHLEASTSLVVNTWVNARSNIDGRIGGTVDLELGRKAWEHARRRAEDGCIVLGSLHESSPSTLSPFVSGLPLAVPISFWTALEVLRAFTHCVTPHNPSLPRHSALATIFTINLQGNLVNAEIRLATNGIDTQNGLLNIPAQAGFRAFDVFYYLNSSSASKAEREFLNLGHPSEYKFLNKSGTYEPPSYLPDVDDAAAAEDLRANLKSIGIRGQTLNNLISCLAGLLKLGNTIGYDVDQEMVQAIADDCAALLDVDPSLLGHKLSDSDREVAITGIYEAIVDYVVMHANSTIQEDIRSARMASNSEGGQMTPPSEDEEGDIVNITVVEVPSQALGKAISLRTVFDDSEGINSEMKDDGVIIPSAGASVLEGMRQAIQACEADLGVDGPALRQHQMDLEKRERVLEQVALEITDESNFIKKVLMPIEGQGIVLGNADVNRLDLANVLATSRVWFHLALHPTDVDPARLTQDANATWSAASVSRQLRDWRLPEWANRRNRSSDFTADFDHHEFFERYHVLGCMDGKDGIQSWILQRGWSNGEVVVGHQRIWVREGTWWEAENQLDLKAQDLTGANMLGSMVGAGGLESGYGANSAAMGSGFFPPLPDMSPQASATVLPQHSTATLGTKGAAFDAKSIAPTTAPTLAGRPGDYGLGTKGDEDKGVTYYDTETGGNMVITETSTTTTRKIWVAFVWAVTFWIPSPVLSFLGRMKRPDVRMAWREKLVLVLLILLLNAVIIFYIVAFGKLLCPNKDKAWNRHEVSTHQGDNDFFVSHHGSVYDLSSWWKVQHSDSKTKITTENMQPLGGVNMDPYIRPPLYLACPNLVDDYLIQFRNNGSLEHPEAEHVSGNRTTRPDSKALSKNDWYPNVFLPKIKEFRKGDLVWDPKDIESEGRDLQHYWFRLGNKVYDLKDYFYTQDVMDGNNAYKFLDPDFEEMVKQYAGQDITEHFTNTLNKTTRDFTMQCLENVFFVGITDFRKSAKCKVNDYILLAATIIVASVIVIKFLAALQLGSKRRPANQDKFVICQVPAYTEGEDQLRKGLDSLTALAYDNKRKLICVICDGMIVGGGNDRPTPKIVLDILGVDPRVDPPALPFKSVGMGSEQLNYGKVYSGLYEFEGNVVPYIVVVKMGKETEQSKSKPGNRGKRDSQILLMSFLNRVHHRAAMNPLELEMFHQINNIIGVDPELYEYLLMVDADTMVRPDALTRLVASCANDSKIAGICGETSLENEGKSWWTMIQVYEYYISHHLSKAFESLFGSVTCLPGCFSMYRLRTADKGKPLIISDKVINEYSDCVVDTLHKKNLLSLGEDRFLTTLMTKHFPNMSYKFIPDAYAFTAAPESFSILLSQRRRWINSTIHNLAELMLLKDMCGFCCFSMRFVVFIDLFGTVVLPSVCVYLVYLIYTVSSGSGSLPMFSIILLAAVYGLQAVIFIIKRQWQHIGWMIIYLLAYPIYSFVLPIYSFWKQDDFSWGNTRVVIGEQGGNKKVLTTDDEGFDPKSIPLQRWDDYAAANSLPGRRGLAGQQSEKSVYGYEDEGYEMNDMQSVYSSVKPASTIMSNMHHISHMPPSQSPGPYQSMQARQSSYSNFSRYQDNPQHGRLMSMGGMSDHYDQSPYSSRPNMGGFQSSDNLMTGTPPVRGRSPLGYAQSRPGSTVNVFNAMANGPSDATIIETVQQCLREADLDRVTKKQLVALAEQRLQTQLTGERRIFLNQQIDLELANMA</sequence>
<feature type="transmembrane region" description="Helical" evidence="11">
    <location>
        <begin position="734"/>
        <end position="754"/>
    </location>
</feature>
<dbReference type="GO" id="GO:0006031">
    <property type="term" value="P:chitin biosynthetic process"/>
    <property type="evidence" value="ECO:0007669"/>
    <property type="project" value="TreeGrafter"/>
</dbReference>
<evidence type="ECO:0000256" key="8">
    <source>
        <dbReference type="ARBA" id="ARBA00023136"/>
    </source>
</evidence>
<dbReference type="EC" id="2.4.1.16" evidence="2"/>
<organism evidence="13 14">
    <name type="scientific">Pseudopithomyces chartarum</name>
    <dbReference type="NCBI Taxonomy" id="1892770"/>
    <lineage>
        <taxon>Eukaryota</taxon>
        <taxon>Fungi</taxon>
        <taxon>Dikarya</taxon>
        <taxon>Ascomycota</taxon>
        <taxon>Pezizomycotina</taxon>
        <taxon>Dothideomycetes</taxon>
        <taxon>Pleosporomycetidae</taxon>
        <taxon>Pleosporales</taxon>
        <taxon>Massarineae</taxon>
        <taxon>Didymosphaeriaceae</taxon>
        <taxon>Pseudopithomyces</taxon>
    </lineage>
</organism>
<dbReference type="GO" id="GO:0031505">
    <property type="term" value="P:fungal-type cell wall organization"/>
    <property type="evidence" value="ECO:0007669"/>
    <property type="project" value="TreeGrafter"/>
</dbReference>
<comment type="caution">
    <text evidence="13">The sequence shown here is derived from an EMBL/GenBank/DDBJ whole genome shotgun (WGS) entry which is preliminary data.</text>
</comment>
<dbReference type="CDD" id="cd04190">
    <property type="entry name" value="Chitin_synth_C"/>
    <property type="match status" value="1"/>
</dbReference>
<proteinExistence type="predicted"/>
<dbReference type="SUPFAM" id="SSF53448">
    <property type="entry name" value="Nucleotide-diphospho-sugar transferases"/>
    <property type="match status" value="1"/>
</dbReference>
<evidence type="ECO:0000256" key="1">
    <source>
        <dbReference type="ARBA" id="ARBA00004651"/>
    </source>
</evidence>
<keyword evidence="4" id="KW-0328">Glycosyltransferase</keyword>
<dbReference type="PANTHER" id="PTHR22914:SF13">
    <property type="entry name" value="CHITIN SYNTHASE"/>
    <property type="match status" value="1"/>
</dbReference>
<keyword evidence="9" id="KW-0325">Glycoprotein</keyword>
<comment type="catalytic activity">
    <reaction evidence="10">
        <text>[(1-&gt;4)-N-acetyl-beta-D-glucosaminyl](n) + UDP-N-acetyl-alpha-D-glucosamine = [(1-&gt;4)-N-acetyl-beta-D-glucosaminyl](n+1) + UDP + H(+)</text>
        <dbReference type="Rhea" id="RHEA:16637"/>
        <dbReference type="Rhea" id="RHEA-COMP:9593"/>
        <dbReference type="Rhea" id="RHEA-COMP:9595"/>
        <dbReference type="ChEBI" id="CHEBI:15378"/>
        <dbReference type="ChEBI" id="CHEBI:17029"/>
        <dbReference type="ChEBI" id="CHEBI:57705"/>
        <dbReference type="ChEBI" id="CHEBI:58223"/>
        <dbReference type="EC" id="2.4.1.16"/>
    </reaction>
    <physiologicalReaction direction="left-to-right" evidence="10">
        <dbReference type="Rhea" id="RHEA:16638"/>
    </physiologicalReaction>
</comment>
<dbReference type="InterPro" id="IPR027417">
    <property type="entry name" value="P-loop_NTPase"/>
</dbReference>
<keyword evidence="8 11" id="KW-0472">Membrane</keyword>
<feature type="transmembrane region" description="Helical" evidence="11">
    <location>
        <begin position="1484"/>
        <end position="1507"/>
    </location>
</feature>
<accession>A0AAN6RBV0</accession>
<dbReference type="GO" id="GO:0030428">
    <property type="term" value="C:cell septum"/>
    <property type="evidence" value="ECO:0007669"/>
    <property type="project" value="TreeGrafter"/>
</dbReference>
<dbReference type="EMBL" id="WVTA01000016">
    <property type="protein sequence ID" value="KAK3201289.1"/>
    <property type="molecule type" value="Genomic_DNA"/>
</dbReference>
<feature type="transmembrane region" description="Helical" evidence="11">
    <location>
        <begin position="770"/>
        <end position="790"/>
    </location>
</feature>
<dbReference type="Proteomes" id="UP001280581">
    <property type="component" value="Unassembled WGS sequence"/>
</dbReference>
<evidence type="ECO:0000256" key="6">
    <source>
        <dbReference type="ARBA" id="ARBA00022692"/>
    </source>
</evidence>
<evidence type="ECO:0000256" key="3">
    <source>
        <dbReference type="ARBA" id="ARBA00022475"/>
    </source>
</evidence>
<evidence type="ECO:0000313" key="13">
    <source>
        <dbReference type="EMBL" id="KAK3201289.1"/>
    </source>
</evidence>
<evidence type="ECO:0000256" key="9">
    <source>
        <dbReference type="ARBA" id="ARBA00023180"/>
    </source>
</evidence>
<dbReference type="InterPro" id="IPR036400">
    <property type="entry name" value="Cyt_B5-like_heme/steroid_sf"/>
</dbReference>
<evidence type="ECO:0000259" key="12">
    <source>
        <dbReference type="PROSITE" id="PS51998"/>
    </source>
</evidence>
<dbReference type="GO" id="GO:0005886">
    <property type="term" value="C:plasma membrane"/>
    <property type="evidence" value="ECO:0007669"/>
    <property type="project" value="UniProtKB-SubCell"/>
</dbReference>